<dbReference type="InterPro" id="IPR036812">
    <property type="entry name" value="NAD(P)_OxRdtase_dom_sf"/>
</dbReference>
<dbReference type="Gene3D" id="3.20.20.100">
    <property type="entry name" value="NADP-dependent oxidoreductase domain"/>
    <property type="match status" value="1"/>
</dbReference>
<organism evidence="3 4">
    <name type="scientific">Clohesyomyces aquaticus</name>
    <dbReference type="NCBI Taxonomy" id="1231657"/>
    <lineage>
        <taxon>Eukaryota</taxon>
        <taxon>Fungi</taxon>
        <taxon>Dikarya</taxon>
        <taxon>Ascomycota</taxon>
        <taxon>Pezizomycotina</taxon>
        <taxon>Dothideomycetes</taxon>
        <taxon>Pleosporomycetidae</taxon>
        <taxon>Pleosporales</taxon>
        <taxon>Lindgomycetaceae</taxon>
        <taxon>Clohesyomyces</taxon>
    </lineage>
</organism>
<dbReference type="Pfam" id="PF00248">
    <property type="entry name" value="Aldo_ket_red"/>
    <property type="match status" value="1"/>
</dbReference>
<keyword evidence="4" id="KW-1185">Reference proteome</keyword>
<dbReference type="SUPFAM" id="SSF51430">
    <property type="entry name" value="NAD(P)-linked oxidoreductase"/>
    <property type="match status" value="1"/>
</dbReference>
<keyword evidence="1" id="KW-0560">Oxidoreductase</keyword>
<proteinExistence type="predicted"/>
<dbReference type="CDD" id="cd19077">
    <property type="entry name" value="AKR_AKR8A1-2"/>
    <property type="match status" value="1"/>
</dbReference>
<dbReference type="STRING" id="1231657.A0A1Y2A186"/>
<dbReference type="InterPro" id="IPR023210">
    <property type="entry name" value="NADP_OxRdtase_dom"/>
</dbReference>
<dbReference type="GO" id="GO:0005737">
    <property type="term" value="C:cytoplasm"/>
    <property type="evidence" value="ECO:0007669"/>
    <property type="project" value="TreeGrafter"/>
</dbReference>
<protein>
    <submittedName>
        <fullName evidence="3">NADP-dependent oxidoreductase domain-containing protein</fullName>
    </submittedName>
</protein>
<evidence type="ECO:0000313" key="3">
    <source>
        <dbReference type="EMBL" id="ORY16256.1"/>
    </source>
</evidence>
<accession>A0A1Y2A186</accession>
<dbReference type="InterPro" id="IPR050791">
    <property type="entry name" value="Aldo-Keto_reductase"/>
</dbReference>
<evidence type="ECO:0000259" key="2">
    <source>
        <dbReference type="Pfam" id="PF00248"/>
    </source>
</evidence>
<reference evidence="3 4" key="1">
    <citation type="submission" date="2016-07" db="EMBL/GenBank/DDBJ databases">
        <title>Pervasive Adenine N6-methylation of Active Genes in Fungi.</title>
        <authorList>
            <consortium name="DOE Joint Genome Institute"/>
            <person name="Mondo S.J."/>
            <person name="Dannebaum R.O."/>
            <person name="Kuo R.C."/>
            <person name="Labutti K."/>
            <person name="Haridas S."/>
            <person name="Kuo A."/>
            <person name="Salamov A."/>
            <person name="Ahrendt S.R."/>
            <person name="Lipzen A."/>
            <person name="Sullivan W."/>
            <person name="Andreopoulos W.B."/>
            <person name="Clum A."/>
            <person name="Lindquist E."/>
            <person name="Daum C."/>
            <person name="Ramamoorthy G.K."/>
            <person name="Gryganskyi A."/>
            <person name="Culley D."/>
            <person name="Magnuson J.K."/>
            <person name="James T.Y."/>
            <person name="O'Malley M.A."/>
            <person name="Stajich J.E."/>
            <person name="Spatafora J.W."/>
            <person name="Visel A."/>
            <person name="Grigoriev I.V."/>
        </authorList>
    </citation>
    <scope>NUCLEOTIDE SEQUENCE [LARGE SCALE GENOMIC DNA]</scope>
    <source>
        <strain evidence="3 4">CBS 115471</strain>
    </source>
</reference>
<dbReference type="AlphaFoldDB" id="A0A1Y2A186"/>
<name>A0A1Y2A186_9PLEO</name>
<comment type="caution">
    <text evidence="3">The sequence shown here is derived from an EMBL/GenBank/DDBJ whole genome shotgun (WGS) entry which is preliminary data.</text>
</comment>
<evidence type="ECO:0000313" key="4">
    <source>
        <dbReference type="Proteomes" id="UP000193144"/>
    </source>
</evidence>
<dbReference type="GO" id="GO:0016491">
    <property type="term" value="F:oxidoreductase activity"/>
    <property type="evidence" value="ECO:0007669"/>
    <property type="project" value="UniProtKB-KW"/>
</dbReference>
<feature type="domain" description="NADP-dependent oxidoreductase" evidence="2">
    <location>
        <begin position="11"/>
        <end position="307"/>
    </location>
</feature>
<dbReference type="EMBL" id="MCFA01000019">
    <property type="protein sequence ID" value="ORY16256.1"/>
    <property type="molecule type" value="Genomic_DNA"/>
</dbReference>
<dbReference type="PANTHER" id="PTHR43625">
    <property type="entry name" value="AFLATOXIN B1 ALDEHYDE REDUCTASE"/>
    <property type="match status" value="1"/>
</dbReference>
<evidence type="ECO:0000256" key="1">
    <source>
        <dbReference type="ARBA" id="ARBA00023002"/>
    </source>
</evidence>
<dbReference type="OrthoDB" id="37537at2759"/>
<sequence length="328" mass="35620">MPLIMGREVGPIGYGLLGLTNHFAPIPREQAFAAMRAALDAGCNLWDGGEFYGTPENNSLTLLRDYYEKYPEDAEKVVLNIKGALEPYPSMKPTCSRAGIRASVERCLAQLGPRGKIDMFEPARKDPTVPFSETLLALKELQDEGKIGGIALSEVNADSIREASALVPLVAIEIELSLFTRTPLSNSILSTAASLSLPILAYSPLSRGLLSTSLTAPPTDMRRILPRFQSDNFAHNRRIVEAVDSIAKRKGVTLAQLSLAWCVETGRRGGGVVVPIPGSGRVERVRENAGAGVVGLSGEGMREIEEVLGEWEVKGERYHERGMEMVDM</sequence>
<gene>
    <name evidence="3" type="ORF">BCR34DRAFT_638720</name>
</gene>
<dbReference type="Proteomes" id="UP000193144">
    <property type="component" value="Unassembled WGS sequence"/>
</dbReference>
<dbReference type="PANTHER" id="PTHR43625:SF78">
    <property type="entry name" value="PYRIDOXAL REDUCTASE-RELATED"/>
    <property type="match status" value="1"/>
</dbReference>